<dbReference type="RefSeq" id="WP_245952222.1">
    <property type="nucleotide sequence ID" value="NZ_QREH01000001.1"/>
</dbReference>
<feature type="domain" description="DUF1023" evidence="2">
    <location>
        <begin position="104"/>
        <end position="189"/>
    </location>
</feature>
<dbReference type="Pfam" id="PF06259">
    <property type="entry name" value="Abhydrolase_8"/>
    <property type="match status" value="2"/>
</dbReference>
<organism evidence="3 4">
    <name type="scientific">Citricoccus muralis</name>
    <dbReference type="NCBI Taxonomy" id="169134"/>
    <lineage>
        <taxon>Bacteria</taxon>
        <taxon>Bacillati</taxon>
        <taxon>Actinomycetota</taxon>
        <taxon>Actinomycetes</taxon>
        <taxon>Micrococcales</taxon>
        <taxon>Micrococcaceae</taxon>
        <taxon>Citricoccus</taxon>
    </lineage>
</organism>
<feature type="region of interest" description="Disordered" evidence="1">
    <location>
        <begin position="1"/>
        <end position="38"/>
    </location>
</feature>
<comment type="caution">
    <text evidence="3">The sequence shown here is derived from an EMBL/GenBank/DDBJ whole genome shotgun (WGS) entry which is preliminary data.</text>
</comment>
<evidence type="ECO:0000313" key="4">
    <source>
        <dbReference type="Proteomes" id="UP000256727"/>
    </source>
</evidence>
<dbReference type="InterPro" id="IPR010427">
    <property type="entry name" value="DUF1023"/>
</dbReference>
<name>A0A3D9LG27_9MICC</name>
<gene>
    <name evidence="3" type="ORF">C8E99_1898</name>
</gene>
<feature type="compositionally biased region" description="Low complexity" evidence="1">
    <location>
        <begin position="211"/>
        <end position="223"/>
    </location>
</feature>
<accession>A0A3D9LG27</accession>
<dbReference type="GO" id="GO:0016787">
    <property type="term" value="F:hydrolase activity"/>
    <property type="evidence" value="ECO:0007669"/>
    <property type="project" value="UniProtKB-KW"/>
</dbReference>
<feature type="region of interest" description="Disordered" evidence="1">
    <location>
        <begin position="211"/>
        <end position="237"/>
    </location>
</feature>
<reference evidence="3 4" key="1">
    <citation type="submission" date="2018-07" db="EMBL/GenBank/DDBJ databases">
        <title>Sequencing the genomes of 1000 actinobacteria strains.</title>
        <authorList>
            <person name="Klenk H.-P."/>
        </authorList>
    </citation>
    <scope>NUCLEOTIDE SEQUENCE [LARGE SCALE GENOMIC DNA]</scope>
    <source>
        <strain evidence="3 4">DSM 14442</strain>
    </source>
</reference>
<protein>
    <submittedName>
        <fullName evidence="3">Alpha/beta hydrolase family protein</fullName>
    </submittedName>
</protein>
<keyword evidence="3" id="KW-0378">Hydrolase</keyword>
<evidence type="ECO:0000313" key="3">
    <source>
        <dbReference type="EMBL" id="REE04073.1"/>
    </source>
</evidence>
<dbReference type="AlphaFoldDB" id="A0A3D9LG27"/>
<keyword evidence="4" id="KW-1185">Reference proteome</keyword>
<proteinExistence type="predicted"/>
<feature type="domain" description="DUF1023" evidence="2">
    <location>
        <begin position="241"/>
        <end position="314"/>
    </location>
</feature>
<evidence type="ECO:0000259" key="2">
    <source>
        <dbReference type="Pfam" id="PF06259"/>
    </source>
</evidence>
<dbReference type="EMBL" id="QREH01000001">
    <property type="protein sequence ID" value="REE04073.1"/>
    <property type="molecule type" value="Genomic_DNA"/>
</dbReference>
<sequence>MDPEDPADLADPAGPSTPAEPAESDGPDKPVTSVARRDIWDAAEREATRARLRADLRRRQSLGARQKSALDGLVHALKPGSMDRSYPERHLLAYDLGTALRPASAAIAVGEPTTASHLTWQVSGMGIFVHTAMWGSVREAGQLWAAQREAGAPLPCVVAWLGYNPPGPWGVLSGQSALRGGARLARHLDGWFDYRERLAASSALAAETGSSAGTGLPPAIAPGAGTGPAGVGPRARPAALPHTAVEAHSYGSVVAARALQILQRREPPRSLDALVVSGVVGLPRDLAGDPGKLGLTAEHIYLALAETDYLSRLGRLLSRRPRWTRFTPLDVGADDLRGLAGVVGHNTSRHRPDAGPIHRGFGYRDVGTTSLYRIARATAGLPLD</sequence>
<evidence type="ECO:0000256" key="1">
    <source>
        <dbReference type="SAM" id="MobiDB-lite"/>
    </source>
</evidence>
<dbReference type="Proteomes" id="UP000256727">
    <property type="component" value="Unassembled WGS sequence"/>
</dbReference>